<gene>
    <name evidence="7" type="ORF">GMORB2_0153</name>
</gene>
<reference evidence="7" key="1">
    <citation type="submission" date="2020-03" db="EMBL/GenBank/DDBJ databases">
        <title>Site-based positive gene gene selection in Geosmithia morbida across the United States reveals a broad range of putative effectors and factors for local host and environmental adapation.</title>
        <authorList>
            <person name="Onufrak A."/>
            <person name="Murdoch R.W."/>
            <person name="Gazis R."/>
            <person name="Huff M."/>
            <person name="Staton M."/>
            <person name="Klingeman W."/>
            <person name="Hadziabdic D."/>
        </authorList>
    </citation>
    <scope>NUCLEOTIDE SEQUENCE</scope>
    <source>
        <strain evidence="7">1262</strain>
    </source>
</reference>
<dbReference type="InterPro" id="IPR030185">
    <property type="entry name" value="Mae1"/>
</dbReference>
<feature type="transmembrane region" description="Helical" evidence="6">
    <location>
        <begin position="520"/>
        <end position="538"/>
    </location>
</feature>
<dbReference type="GO" id="GO:0016020">
    <property type="term" value="C:membrane"/>
    <property type="evidence" value="ECO:0007669"/>
    <property type="project" value="UniProtKB-SubCell"/>
</dbReference>
<dbReference type="AlphaFoldDB" id="A0A9P4Z1I5"/>
<dbReference type="GeneID" id="55966383"/>
<feature type="transmembrane region" description="Helical" evidence="6">
    <location>
        <begin position="412"/>
        <end position="431"/>
    </location>
</feature>
<dbReference type="Pfam" id="PF03595">
    <property type="entry name" value="SLAC1"/>
    <property type="match status" value="2"/>
</dbReference>
<organism evidence="7 8">
    <name type="scientific">Geosmithia morbida</name>
    <dbReference type="NCBI Taxonomy" id="1094350"/>
    <lineage>
        <taxon>Eukaryota</taxon>
        <taxon>Fungi</taxon>
        <taxon>Dikarya</taxon>
        <taxon>Ascomycota</taxon>
        <taxon>Pezizomycotina</taxon>
        <taxon>Sordariomycetes</taxon>
        <taxon>Hypocreomycetidae</taxon>
        <taxon>Hypocreales</taxon>
        <taxon>Bionectriaceae</taxon>
        <taxon>Geosmithia</taxon>
    </lineage>
</organism>
<dbReference type="OrthoDB" id="2901184at2759"/>
<dbReference type="Proteomes" id="UP000749293">
    <property type="component" value="Unassembled WGS sequence"/>
</dbReference>
<comment type="caution">
    <text evidence="7">The sequence shown here is derived from an EMBL/GenBank/DDBJ whole genome shotgun (WGS) entry which is preliminary data.</text>
</comment>
<feature type="transmembrane region" description="Helical" evidence="6">
    <location>
        <begin position="316"/>
        <end position="337"/>
    </location>
</feature>
<dbReference type="PANTHER" id="PTHR31162:SF3">
    <property type="entry name" value="TRANSPORTER_MALIC ACID TRANSPORT PROTEIN, PUTATIVE-RELATED"/>
    <property type="match status" value="1"/>
</dbReference>
<dbReference type="InterPro" id="IPR004695">
    <property type="entry name" value="SLAC1/Mae1/Ssu1/TehA"/>
</dbReference>
<keyword evidence="4 6" id="KW-0472">Membrane</keyword>
<keyword evidence="3 6" id="KW-1133">Transmembrane helix</keyword>
<feature type="non-terminal residue" evidence="7">
    <location>
        <position position="551"/>
    </location>
</feature>
<dbReference type="EMBL" id="JAANYQ010000001">
    <property type="protein sequence ID" value="KAF4126417.1"/>
    <property type="molecule type" value="Genomic_DNA"/>
</dbReference>
<dbReference type="Gene3D" id="1.50.10.150">
    <property type="entry name" value="Voltage-dependent anion channel"/>
    <property type="match status" value="2"/>
</dbReference>
<evidence type="ECO:0000256" key="3">
    <source>
        <dbReference type="ARBA" id="ARBA00022989"/>
    </source>
</evidence>
<keyword evidence="2 6" id="KW-0812">Transmembrane</keyword>
<feature type="transmembrane region" description="Helical" evidence="6">
    <location>
        <begin position="372"/>
        <end position="400"/>
    </location>
</feature>
<feature type="compositionally biased region" description="Polar residues" evidence="5">
    <location>
        <begin position="122"/>
        <end position="143"/>
    </location>
</feature>
<comment type="subcellular location">
    <subcellularLocation>
        <location evidence="1">Membrane</location>
        <topology evidence="1">Multi-pass membrane protein</topology>
    </subcellularLocation>
</comment>
<name>A0A9P4Z1I5_9HYPO</name>
<protein>
    <submittedName>
        <fullName evidence="7">Pfam:C4dic mal tran</fullName>
    </submittedName>
</protein>
<dbReference type="GO" id="GO:0015140">
    <property type="term" value="F:malate transmembrane transporter activity"/>
    <property type="evidence" value="ECO:0007669"/>
    <property type="project" value="InterPro"/>
</dbReference>
<evidence type="ECO:0000256" key="6">
    <source>
        <dbReference type="SAM" id="Phobius"/>
    </source>
</evidence>
<dbReference type="InterPro" id="IPR038665">
    <property type="entry name" value="Voltage-dep_anion_channel_sf"/>
</dbReference>
<dbReference type="PANTHER" id="PTHR31162">
    <property type="entry name" value="MALIC ACID TRANSPORT PROTEIN-RELATED"/>
    <property type="match status" value="1"/>
</dbReference>
<proteinExistence type="predicted"/>
<evidence type="ECO:0000256" key="4">
    <source>
        <dbReference type="ARBA" id="ARBA00023136"/>
    </source>
</evidence>
<evidence type="ECO:0000256" key="1">
    <source>
        <dbReference type="ARBA" id="ARBA00004141"/>
    </source>
</evidence>
<dbReference type="RefSeq" id="XP_035325069.1">
    <property type="nucleotide sequence ID" value="XM_035462139.1"/>
</dbReference>
<sequence>MPLHNLGSLILHQFVFVIHLVYVNIAFAHIDPSTLVPLYCVSRLFARRGEDFFLDDTAAAPTGAGAGVGAGGAAAAAGANPPSSAFTPVITPFPTRPPTPTRQNGVQSAGYESPMHEGQVDYFSSSDLASPQPRNRGHQPQQQEDGRGGRQYRSNSNNRDAAAAVAATPPRPGPTRRVTNVNHASQILVDNGTNLDGLVSRIGKMGAADKVSLKDRIACYQWTYFTMTMATGGIANCIRSCMYPSHPSNIFLNEGGESNFTPRSVPSQPDWLVGVGLFFFLLNICLFLMNCALISMRFYLRPGSFTNSFTDQIESLFTPAFLPSMGTILIGICSYGIPSAGPWLSKTMEVMFWLIASTRQSSTDDVSLNYTAVFFCAVTTQGTGCLIAFMISAAFLYRLMTQKLPRDMQRPGVFMAIGPYGFTAAGLLQIGNEADIITFPDALDPTHAIQIVRVVSLLVSLWMWGLSMWFFLVSVGSLWKYTRPGHHLPFQMTWWSFVFPNTALVTATEAMGKVFDSHGIRVFGIVMTVALVVVWILSAPGTAGIDTDNNV</sequence>
<accession>A0A9P4Z1I5</accession>
<evidence type="ECO:0000313" key="7">
    <source>
        <dbReference type="EMBL" id="KAF4126417.1"/>
    </source>
</evidence>
<evidence type="ECO:0000256" key="5">
    <source>
        <dbReference type="SAM" id="MobiDB-lite"/>
    </source>
</evidence>
<feature type="compositionally biased region" description="Low complexity" evidence="5">
    <location>
        <begin position="157"/>
        <end position="168"/>
    </location>
</feature>
<feature type="transmembrane region" description="Helical" evidence="6">
    <location>
        <begin position="271"/>
        <end position="295"/>
    </location>
</feature>
<feature type="region of interest" description="Disordered" evidence="5">
    <location>
        <begin position="85"/>
        <end position="178"/>
    </location>
</feature>
<keyword evidence="8" id="KW-1185">Reference proteome</keyword>
<evidence type="ECO:0000313" key="8">
    <source>
        <dbReference type="Proteomes" id="UP000749293"/>
    </source>
</evidence>
<evidence type="ECO:0000256" key="2">
    <source>
        <dbReference type="ARBA" id="ARBA00022692"/>
    </source>
</evidence>
<dbReference type="CDD" id="cd09317">
    <property type="entry name" value="TDT_Mae1_like"/>
    <property type="match status" value="1"/>
</dbReference>
<feature type="transmembrane region" description="Helical" evidence="6">
    <location>
        <begin position="451"/>
        <end position="473"/>
    </location>
</feature>